<sequence>VEALKVFLLKKKHRCLRRCQAPFFFFLLQLKNYSAARYSRHFRLFSD</sequence>
<organism evidence="1">
    <name type="scientific">Nothobranchius rachovii</name>
    <name type="common">bluefin notho</name>
    <dbReference type="NCBI Taxonomy" id="451742"/>
    <lineage>
        <taxon>Eukaryota</taxon>
        <taxon>Metazoa</taxon>
        <taxon>Chordata</taxon>
        <taxon>Craniata</taxon>
        <taxon>Vertebrata</taxon>
        <taxon>Euteleostomi</taxon>
        <taxon>Actinopterygii</taxon>
        <taxon>Neopterygii</taxon>
        <taxon>Teleostei</taxon>
        <taxon>Neoteleostei</taxon>
        <taxon>Acanthomorphata</taxon>
        <taxon>Ovalentaria</taxon>
        <taxon>Atherinomorphae</taxon>
        <taxon>Cyprinodontiformes</taxon>
        <taxon>Nothobranchiidae</taxon>
        <taxon>Nothobranchius</taxon>
    </lineage>
</organism>
<evidence type="ECO:0000313" key="1">
    <source>
        <dbReference type="EMBL" id="SBR82966.1"/>
    </source>
</evidence>
<feature type="non-terminal residue" evidence="1">
    <location>
        <position position="47"/>
    </location>
</feature>
<reference evidence="1" key="2">
    <citation type="submission" date="2016-06" db="EMBL/GenBank/DDBJ databases">
        <title>The genome of a short-lived fish provides insights into sex chromosome evolution and the genetic control of aging.</title>
        <authorList>
            <person name="Reichwald K."/>
            <person name="Felder M."/>
            <person name="Petzold A."/>
            <person name="Koch P."/>
            <person name="Groth M."/>
            <person name="Platzer M."/>
        </authorList>
    </citation>
    <scope>NUCLEOTIDE SEQUENCE</scope>
    <source>
        <tissue evidence="1">Brain</tissue>
    </source>
</reference>
<name>A0A1A8PNX2_9TELE</name>
<dbReference type="EMBL" id="HAEH01007857">
    <property type="protein sequence ID" value="SBR82966.1"/>
    <property type="molecule type" value="Transcribed_RNA"/>
</dbReference>
<proteinExistence type="predicted"/>
<dbReference type="AlphaFoldDB" id="A0A1A8PNX2"/>
<reference evidence="1" key="1">
    <citation type="submission" date="2016-05" db="EMBL/GenBank/DDBJ databases">
        <authorList>
            <person name="Lavstsen T."/>
            <person name="Jespersen J.S."/>
        </authorList>
    </citation>
    <scope>NUCLEOTIDE SEQUENCE</scope>
    <source>
        <tissue evidence="1">Brain</tissue>
    </source>
</reference>
<accession>A0A1A8PNX2</accession>
<gene>
    <name evidence="1" type="primary">Nfu_g_1_012164</name>
</gene>
<feature type="non-terminal residue" evidence="1">
    <location>
        <position position="1"/>
    </location>
</feature>
<protein>
    <submittedName>
        <fullName evidence="1">Uncharacterized protein</fullName>
    </submittedName>
</protein>